<dbReference type="InterPro" id="IPR036691">
    <property type="entry name" value="Endo/exonu/phosph_ase_sf"/>
</dbReference>
<dbReference type="Proteomes" id="UP000249218">
    <property type="component" value="Unassembled WGS sequence"/>
</dbReference>
<feature type="region of interest" description="Disordered" evidence="1">
    <location>
        <begin position="1"/>
        <end position="73"/>
    </location>
</feature>
<name>A0A2W1BSU0_HELAM</name>
<evidence type="ECO:0000259" key="2">
    <source>
        <dbReference type="SMART" id="SM00343"/>
    </source>
</evidence>
<organism evidence="3 4">
    <name type="scientific">Helicoverpa armigera</name>
    <name type="common">Cotton bollworm</name>
    <name type="synonym">Heliothis armigera</name>
    <dbReference type="NCBI Taxonomy" id="29058"/>
    <lineage>
        <taxon>Eukaryota</taxon>
        <taxon>Metazoa</taxon>
        <taxon>Ecdysozoa</taxon>
        <taxon>Arthropoda</taxon>
        <taxon>Hexapoda</taxon>
        <taxon>Insecta</taxon>
        <taxon>Pterygota</taxon>
        <taxon>Neoptera</taxon>
        <taxon>Endopterygota</taxon>
        <taxon>Lepidoptera</taxon>
        <taxon>Glossata</taxon>
        <taxon>Ditrysia</taxon>
        <taxon>Noctuoidea</taxon>
        <taxon>Noctuidae</taxon>
        <taxon>Heliothinae</taxon>
        <taxon>Helicoverpa</taxon>
    </lineage>
</organism>
<dbReference type="EMBL" id="KZ149963">
    <property type="protein sequence ID" value="PZC76277.1"/>
    <property type="molecule type" value="Genomic_DNA"/>
</dbReference>
<dbReference type="SUPFAM" id="SSF57756">
    <property type="entry name" value="Retrovirus zinc finger-like domains"/>
    <property type="match status" value="1"/>
</dbReference>
<dbReference type="GO" id="GO:0008270">
    <property type="term" value="F:zinc ion binding"/>
    <property type="evidence" value="ECO:0007669"/>
    <property type="project" value="InterPro"/>
</dbReference>
<feature type="region of interest" description="Disordered" evidence="1">
    <location>
        <begin position="733"/>
        <end position="752"/>
    </location>
</feature>
<protein>
    <recommendedName>
        <fullName evidence="2">CCHC-type domain-containing protein</fullName>
    </recommendedName>
</protein>
<dbReference type="CDD" id="cd09077">
    <property type="entry name" value="R1-I-EN"/>
    <property type="match status" value="1"/>
</dbReference>
<keyword evidence="4" id="KW-1185">Reference proteome</keyword>
<feature type="domain" description="CCHC-type" evidence="2">
    <location>
        <begin position="421"/>
        <end position="443"/>
    </location>
</feature>
<gene>
    <name evidence="3" type="primary">HaOG204832</name>
    <name evidence="3" type="ORF">B5X24_HaOG204832</name>
</gene>
<feature type="compositionally biased region" description="Basic and acidic residues" evidence="1">
    <location>
        <begin position="45"/>
        <end position="61"/>
    </location>
</feature>
<sequence>MRGNDLVSTDLSDTESEMSRTSGVATRQSRKRAFLKRGYGGSSDAAEKPAKRAVLKADDQPSRTSTSHGASSVLYADHSVEEMEHMALEDQMEILEVASKSSNLKGTFQKALKCRAANLLGIIKELAQRTTSDETRRLQAKVDRLQKEVLKTTKGKGKGKKTSPAPTTQTVPPEPVREDPLLPSTTPSNQPWIKVVARKRKGKKSAPEPPAAKPAASEDKRRKLAPPPRTEAVVVTLTPEAAQRGETYESVLRRARTKVDPAELGAGRVTCRKTQTGARIFEFSGAQRGTKADLFATKLREAVADTAKVVRAVKCVALEVTDLDDSVTQEEVVAAVAAAGGCAVASVKSRGIRPGRRGMGTVRLECPVVAAKVVLAKGRLPVGLSSGGVRVLEDAPMRCFKCLGIGHTRPLCPSTAERCELCFRCGKGGHRRVLQANINHCRAAQSLLVQTFAEWLVDVAVVAEPYSIPGNWLGDDNGSVALVARSSTDSPPLSLLERGPGYVAASWGDIALIGVYFSPNRPLTDFENFLEALARVASGVVQHRVLVMGDFNAKSVLWGNPATNARGREVETWSMSSGLSLLNRGTVHTCVRRQGGSIVDLAFASPSLAACVVDWRVELVETLSDHRYVRFDISTPGSQGTQEGRSHFPRWALSRLDREAAVEAAFVQDWLSPPVVVRDVDATAACRLLVVGGVGGSTGRLCGSQAGLHKKPAAAHSRPQQRGPLLCSLHRGQVDADGANGHSPGSREGGNV</sequence>
<dbReference type="PANTHER" id="PTHR33273:SF4">
    <property type="entry name" value="ENDONUCLEASE_EXONUCLEASE_PHOSPHATASE DOMAIN-CONTAINING PROTEIN"/>
    <property type="match status" value="1"/>
</dbReference>
<dbReference type="GO" id="GO:0003676">
    <property type="term" value="F:nucleic acid binding"/>
    <property type="evidence" value="ECO:0007669"/>
    <property type="project" value="InterPro"/>
</dbReference>
<dbReference type="InterPro" id="IPR001878">
    <property type="entry name" value="Znf_CCHC"/>
</dbReference>
<evidence type="ECO:0000256" key="1">
    <source>
        <dbReference type="SAM" id="MobiDB-lite"/>
    </source>
</evidence>
<dbReference type="InterPro" id="IPR036875">
    <property type="entry name" value="Znf_CCHC_sf"/>
</dbReference>
<dbReference type="PANTHER" id="PTHR33273">
    <property type="entry name" value="DOMAIN-CONTAINING PROTEIN, PUTATIVE-RELATED"/>
    <property type="match status" value="1"/>
</dbReference>
<evidence type="ECO:0000313" key="4">
    <source>
        <dbReference type="Proteomes" id="UP000249218"/>
    </source>
</evidence>
<reference evidence="3 4" key="1">
    <citation type="journal article" date="2017" name="BMC Biol.">
        <title>Genomic innovations, transcriptional plasticity and gene loss underlying the evolution and divergence of two highly polyphagous and invasive Helicoverpa pest species.</title>
        <authorList>
            <person name="Pearce S.L."/>
            <person name="Clarke D.F."/>
            <person name="East P.D."/>
            <person name="Elfekih S."/>
            <person name="Gordon K.H."/>
            <person name="Jermiin L.S."/>
            <person name="McGaughran A."/>
            <person name="Oakeshott J.G."/>
            <person name="Papanikolaou A."/>
            <person name="Perera O.P."/>
            <person name="Rane R.V."/>
            <person name="Richards S."/>
            <person name="Tay W.T."/>
            <person name="Walsh T.K."/>
            <person name="Anderson A."/>
            <person name="Anderson C.J."/>
            <person name="Asgari S."/>
            <person name="Board P.G."/>
            <person name="Bretschneider A."/>
            <person name="Campbell P.M."/>
            <person name="Chertemps T."/>
            <person name="Christeller J.T."/>
            <person name="Coppin C.W."/>
            <person name="Downes S.J."/>
            <person name="Duan G."/>
            <person name="Farnsworth C.A."/>
            <person name="Good R.T."/>
            <person name="Han L.B."/>
            <person name="Han Y.C."/>
            <person name="Hatje K."/>
            <person name="Horne I."/>
            <person name="Huang Y.P."/>
            <person name="Hughes D.S."/>
            <person name="Jacquin-Joly E."/>
            <person name="James W."/>
            <person name="Jhangiani S."/>
            <person name="Kollmar M."/>
            <person name="Kuwar S.S."/>
            <person name="Li S."/>
            <person name="Liu N.Y."/>
            <person name="Maibeche M.T."/>
            <person name="Miller J.R."/>
            <person name="Montagne N."/>
            <person name="Perry T."/>
            <person name="Qu J."/>
            <person name="Song S.V."/>
            <person name="Sutton G.G."/>
            <person name="Vogel H."/>
            <person name="Walenz B.P."/>
            <person name="Xu W."/>
            <person name="Zhang H.J."/>
            <person name="Zou Z."/>
            <person name="Batterham P."/>
            <person name="Edwards O.R."/>
            <person name="Feyereisen R."/>
            <person name="Gibbs R.A."/>
            <person name="Heckel D.G."/>
            <person name="McGrath A."/>
            <person name="Robin C."/>
            <person name="Scherer S.E."/>
            <person name="Worley K.C."/>
            <person name="Wu Y.D."/>
        </authorList>
    </citation>
    <scope>NUCLEOTIDE SEQUENCE [LARGE SCALE GENOMIC DNA]</scope>
    <source>
        <strain evidence="3">Harm_GR_Male_#8</strain>
        <tissue evidence="3">Whole organism</tissue>
    </source>
</reference>
<dbReference type="Pfam" id="PF14529">
    <property type="entry name" value="Exo_endo_phos_2"/>
    <property type="match status" value="1"/>
</dbReference>
<dbReference type="GO" id="GO:0003824">
    <property type="term" value="F:catalytic activity"/>
    <property type="evidence" value="ECO:0007669"/>
    <property type="project" value="InterPro"/>
</dbReference>
<feature type="domain" description="CCHC-type" evidence="2">
    <location>
        <begin position="398"/>
        <end position="414"/>
    </location>
</feature>
<evidence type="ECO:0000313" key="3">
    <source>
        <dbReference type="EMBL" id="PZC76277.1"/>
    </source>
</evidence>
<dbReference type="OrthoDB" id="415822at2759"/>
<dbReference type="AlphaFoldDB" id="A0A2W1BSU0"/>
<feature type="region of interest" description="Disordered" evidence="1">
    <location>
        <begin position="145"/>
        <end position="231"/>
    </location>
</feature>
<proteinExistence type="predicted"/>
<dbReference type="SUPFAM" id="SSF56219">
    <property type="entry name" value="DNase I-like"/>
    <property type="match status" value="1"/>
</dbReference>
<dbReference type="SMART" id="SM00343">
    <property type="entry name" value="ZnF_C2HC"/>
    <property type="match status" value="2"/>
</dbReference>
<feature type="compositionally biased region" description="Polar residues" evidence="1">
    <location>
        <begin position="1"/>
        <end position="11"/>
    </location>
</feature>
<dbReference type="Gene3D" id="3.60.10.10">
    <property type="entry name" value="Endonuclease/exonuclease/phosphatase"/>
    <property type="match status" value="1"/>
</dbReference>
<dbReference type="InterPro" id="IPR005135">
    <property type="entry name" value="Endo/exonuclease/phosphatase"/>
</dbReference>
<accession>A0A2W1BSU0</accession>